<keyword evidence="1" id="KW-0175">Coiled coil</keyword>
<gene>
    <name evidence="3" type="ordered locus">Ocepr_0345</name>
</gene>
<accession>E4U5Y4</accession>
<feature type="region of interest" description="Disordered" evidence="2">
    <location>
        <begin position="751"/>
        <end position="771"/>
    </location>
</feature>
<feature type="coiled-coil region" evidence="1">
    <location>
        <begin position="702"/>
        <end position="736"/>
    </location>
</feature>
<dbReference type="RefSeq" id="WP_013456975.1">
    <property type="nucleotide sequence ID" value="NC_014761.1"/>
</dbReference>
<dbReference type="EMBL" id="CP002361">
    <property type="protein sequence ID" value="ADR35805.1"/>
    <property type="molecule type" value="Genomic_DNA"/>
</dbReference>
<dbReference type="KEGG" id="opr:Ocepr_0345"/>
<dbReference type="OrthoDB" id="29130at2"/>
<evidence type="ECO:0000256" key="2">
    <source>
        <dbReference type="SAM" id="MobiDB-lite"/>
    </source>
</evidence>
<evidence type="ECO:0000313" key="4">
    <source>
        <dbReference type="Proteomes" id="UP000008722"/>
    </source>
</evidence>
<name>E4U5Y4_OCEP5</name>
<evidence type="ECO:0000313" key="3">
    <source>
        <dbReference type="EMBL" id="ADR35805.1"/>
    </source>
</evidence>
<evidence type="ECO:0000256" key="1">
    <source>
        <dbReference type="SAM" id="Coils"/>
    </source>
</evidence>
<dbReference type="Proteomes" id="UP000008722">
    <property type="component" value="Chromosome"/>
</dbReference>
<keyword evidence="4" id="KW-1185">Reference proteome</keyword>
<dbReference type="HOGENOM" id="CLU_360528_0_0_0"/>
<proteinExistence type="predicted"/>
<reference evidence="3 4" key="2">
    <citation type="journal article" date="2011" name="Stand. Genomic Sci.">
        <title>Complete genome sequence of Oceanithermus profundus type strain (506).</title>
        <authorList>
            <person name="Pati A."/>
            <person name="Zhang X."/>
            <person name="Lapidus A."/>
            <person name="Nolan M."/>
            <person name="Lucas S."/>
            <person name="Del Rio T.G."/>
            <person name="Tice H."/>
            <person name="Cheng J.F."/>
            <person name="Tapia R."/>
            <person name="Han C."/>
            <person name="Goodwin L."/>
            <person name="Pitluck S."/>
            <person name="Liolios K."/>
            <person name="Pagani I."/>
            <person name="Ivanova N."/>
            <person name="Mavromatis K."/>
            <person name="Chen A."/>
            <person name="Palaniappan K."/>
            <person name="Hauser L."/>
            <person name="Jeffries C.D."/>
            <person name="Brambilla E.M."/>
            <person name="Rohl A."/>
            <person name="Mwirichia R."/>
            <person name="Rohde M."/>
            <person name="Tindall B.J."/>
            <person name="Sikorski J."/>
            <person name="Wirth R."/>
            <person name="Goker M."/>
            <person name="Woyke T."/>
            <person name="Detter J.C."/>
            <person name="Bristow J."/>
            <person name="Eisen J.A."/>
            <person name="Markowitz V."/>
            <person name="Hugenholtz P."/>
            <person name="Kyrpides N.C."/>
            <person name="Klenk H.P."/>
            <person name="Land M."/>
        </authorList>
    </citation>
    <scope>NUCLEOTIDE SEQUENCE [LARGE SCALE GENOMIC DNA]</scope>
    <source>
        <strain evidence="4">DSM 14977 / NBRC 100410 / VKM B-2274 / 506</strain>
    </source>
</reference>
<feature type="coiled-coil region" evidence="1">
    <location>
        <begin position="391"/>
        <end position="421"/>
    </location>
</feature>
<dbReference type="AlphaFoldDB" id="E4U5Y4"/>
<organism evidence="3 4">
    <name type="scientific">Oceanithermus profundus (strain DSM 14977 / NBRC 100410 / VKM B-2274 / 506)</name>
    <dbReference type="NCBI Taxonomy" id="670487"/>
    <lineage>
        <taxon>Bacteria</taxon>
        <taxon>Thermotogati</taxon>
        <taxon>Deinococcota</taxon>
        <taxon>Deinococci</taxon>
        <taxon>Thermales</taxon>
        <taxon>Thermaceae</taxon>
        <taxon>Oceanithermus</taxon>
    </lineage>
</organism>
<protein>
    <submittedName>
        <fullName evidence="3">Uncharacterized protein</fullName>
    </submittedName>
</protein>
<reference evidence="4" key="1">
    <citation type="submission" date="2010-11" db="EMBL/GenBank/DDBJ databases">
        <title>The complete sequence of chromosome of Oceanithermus profundus DSM 14977.</title>
        <authorList>
            <consortium name="US DOE Joint Genome Institute (JGI-PGF)"/>
            <person name="Lucas S."/>
            <person name="Copeland A."/>
            <person name="Lapidus A."/>
            <person name="Bruce D."/>
            <person name="Goodwin L."/>
            <person name="Pitluck S."/>
            <person name="Kyrpides N."/>
            <person name="Mavromatis K."/>
            <person name="Pagani I."/>
            <person name="Ivanova N."/>
            <person name="Zhang X."/>
            <person name="Brettin T."/>
            <person name="Detter J.C."/>
            <person name="Tapia R."/>
            <person name="Han C."/>
            <person name="Land M."/>
            <person name="Hauser L."/>
            <person name="Markowitz V."/>
            <person name="Cheng J.-F."/>
            <person name="Hugenholtz P."/>
            <person name="Woyke T."/>
            <person name="Wu D."/>
            <person name="Tindall B."/>
            <person name="Faehnrich R."/>
            <person name="Brambilla E."/>
            <person name="Klenk H.-P."/>
            <person name="Eisen J.A."/>
        </authorList>
    </citation>
    <scope>NUCLEOTIDE SEQUENCE [LARGE SCALE GENOMIC DNA]</scope>
    <source>
        <strain evidence="4">DSM 14977 / NBRC 100410 / VKM B-2274 / 506</strain>
    </source>
</reference>
<sequence length="868" mass="95752">MPLLSRLQEALEPHLGARTQAVLKEGLARLGLEPGALDPDRAAILLKRFVYRELQGQMDAASARKVVEETLRALAQETPAARTPDPARRDPKRALQQAVSRFKLYFEWPEVQRLRSLAALVEASESEGESTEELLKEALAQIDLLEEKLQNALLRQARDISDLEDALERVKNIGGPKPRRLRSLLKQIKEAQQQETLATAEVERARKLAADLRKLVESSVVQNPTLVPEMAPEAAGDAGVIALEDEEVPELVAGEGEGEEFEILIDFENLEPEVADRIREIDLAEERRRLERLKEQYAAVLAAERVAPLLEAVEAALAAGELAGERLDELQRALEEAFKDAVAEARARYEWLSERLRSLELEDAELGSQRARTQLELIKESLEMGVLPGDLEQAERQVKALEEALAAKKQESARQSRLLEEARSLVEHAREALPEDELPELAGFRERLALLETGLEAGEVDEALLGRLKAELPELLSQLAQAGEAARALRARLLAELDALPDLEPLARTRDSLRVRLEEGAAAGVEDEVAALAAEARRLTQARLDELAARLEAFGLATGSVDEARAELEAGRFPDLSALEGRVEQQIAEAQGHLRQELRSLRASAERLKELGGDKLLEAVAEAEAALETGLPDLAPLKERLHALLERREAWRQELDRRYRTLRERFEAARAVGGETAYRALTLLDFLEKGARRIERLGTSGLAEMERSLGEAEQLVTQLEQEFAAAREVAEQLSGADLDDLLGVFEAPAEAEAPQAEAPQPEPEPPAAGEGAEDALAPFRMRGVTWVGWLEEAPPADLDVARVRDLLTELDHLRQEVGAQQVRLAVLTLPGHAFLLAPYAGRHLVILAEKAQLSRLVTLIHRSLSATP</sequence>
<feature type="coiled-coil region" evidence="1">
    <location>
        <begin position="327"/>
        <end position="362"/>
    </location>
</feature>
<dbReference type="STRING" id="670487.Ocepr_0345"/>
<dbReference type="eggNOG" id="COG1196">
    <property type="taxonomic scope" value="Bacteria"/>
</dbReference>
<feature type="coiled-coil region" evidence="1">
    <location>
        <begin position="121"/>
        <end position="208"/>
    </location>
</feature>